<feature type="transmembrane region" description="Helical" evidence="2">
    <location>
        <begin position="111"/>
        <end position="128"/>
    </location>
</feature>
<sequence length="288" mass="33582">MEERRQRMRAYRRARRKFACVVYMVTIAWMVLALLQWLLVSLISDISLAFIEFYWISVIFFALAMVMVTLFIFFERIRFIIGLNWLITLLIVEFVIIGIFALVARSLWPDLVMWFFICVLLVFLFVLLGSIIPHDLTLDVVILFVMAFIFLIVTIFFIMMHILIAMPYSFVVFQIFISVIVLLFVMYHAQTINGGRFAEMRLNDHLLASLILFHDFIIIFLLTFYAQIVYRIASNKTSTTATPQYVTWVRPSSNSEVEDVTTVDPNAVDSENPPDEVKSPDEASMIFF</sequence>
<feature type="transmembrane region" description="Helical" evidence="2">
    <location>
        <begin position="170"/>
        <end position="189"/>
    </location>
</feature>
<feature type="transmembrane region" description="Helical" evidence="2">
    <location>
        <begin position="140"/>
        <end position="164"/>
    </location>
</feature>
<proteinExistence type="predicted"/>
<accession>A0A6P4E0B9</accession>
<protein>
    <submittedName>
        <fullName evidence="3">Uncharacterized protein LOC108037707</fullName>
    </submittedName>
</protein>
<name>A0A6P4E0B9_DRORH</name>
<evidence type="ECO:0000256" key="1">
    <source>
        <dbReference type="SAM" id="MobiDB-lite"/>
    </source>
</evidence>
<feature type="transmembrane region" description="Helical" evidence="2">
    <location>
        <begin position="210"/>
        <end position="230"/>
    </location>
</feature>
<evidence type="ECO:0000256" key="2">
    <source>
        <dbReference type="SAM" id="Phobius"/>
    </source>
</evidence>
<dbReference type="GeneID" id="108037707"/>
<feature type="region of interest" description="Disordered" evidence="1">
    <location>
        <begin position="256"/>
        <end position="288"/>
    </location>
</feature>
<dbReference type="OrthoDB" id="7967828at2759"/>
<evidence type="ECO:0000313" key="3">
    <source>
        <dbReference type="RefSeq" id="XP_016969829.1"/>
    </source>
</evidence>
<gene>
    <name evidence="3" type="primary">LOC108037707</name>
</gene>
<feature type="transmembrane region" description="Helical" evidence="2">
    <location>
        <begin position="53"/>
        <end position="74"/>
    </location>
</feature>
<keyword evidence="2" id="KW-0472">Membrane</keyword>
<feature type="transmembrane region" description="Helical" evidence="2">
    <location>
        <begin position="21"/>
        <end position="41"/>
    </location>
</feature>
<feature type="transmembrane region" description="Helical" evidence="2">
    <location>
        <begin position="86"/>
        <end position="105"/>
    </location>
</feature>
<organism evidence="3">
    <name type="scientific">Drosophila rhopaloa</name>
    <name type="common">Fruit fly</name>
    <dbReference type="NCBI Taxonomy" id="1041015"/>
    <lineage>
        <taxon>Eukaryota</taxon>
        <taxon>Metazoa</taxon>
        <taxon>Ecdysozoa</taxon>
        <taxon>Arthropoda</taxon>
        <taxon>Hexapoda</taxon>
        <taxon>Insecta</taxon>
        <taxon>Pterygota</taxon>
        <taxon>Neoptera</taxon>
        <taxon>Endopterygota</taxon>
        <taxon>Diptera</taxon>
        <taxon>Brachycera</taxon>
        <taxon>Muscomorpha</taxon>
        <taxon>Ephydroidea</taxon>
        <taxon>Drosophilidae</taxon>
        <taxon>Drosophila</taxon>
        <taxon>Sophophora</taxon>
    </lineage>
</organism>
<dbReference type="RefSeq" id="XP_016969829.1">
    <property type="nucleotide sequence ID" value="XM_017114340.1"/>
</dbReference>
<dbReference type="AlphaFoldDB" id="A0A6P4E0B9"/>
<dbReference type="RefSeq" id="XP_016969829.2">
    <property type="nucleotide sequence ID" value="XM_017114340.2"/>
</dbReference>
<reference evidence="3" key="1">
    <citation type="submission" date="2025-08" db="UniProtKB">
        <authorList>
            <consortium name="RefSeq"/>
        </authorList>
    </citation>
    <scope>IDENTIFICATION</scope>
</reference>
<keyword evidence="2" id="KW-1133">Transmembrane helix</keyword>
<dbReference type="OMA" id="VFFVMMH"/>
<keyword evidence="2" id="KW-0812">Transmembrane</keyword>